<keyword evidence="7" id="KW-1133">Transmembrane helix</keyword>
<reference evidence="9 10" key="1">
    <citation type="submission" date="2018-12" db="EMBL/GenBank/DDBJ databases">
        <title>Genome sequencing of Prevotella sp. KCOM 3155 (= JS262).</title>
        <authorList>
            <person name="Kook J.-K."/>
            <person name="Park S.-N."/>
            <person name="Lim Y.K."/>
        </authorList>
    </citation>
    <scope>NUCLEOTIDE SEQUENCE [LARGE SCALE GENOMIC DNA]</scope>
    <source>
        <strain evidence="9 10">KCOM 3155</strain>
    </source>
</reference>
<sequence length="770" mass="83803">MIFRAPIGIFFCVITLGFLVFFHLLCSNKTIIRMKRTLLSICFAVVTIIAFAHSSALDKMSPMVRMAAIQQEKVSSMFSDKAGVVGARSNSGICAFVRIKGDADALMSRYGCRRLASFGDIYIADIPIAALHALACENGVERIEASPTRTELLDKSVTIIGADKAHAGTRLPQAFTGNGVVVGIQDIGFDLTNPNFYNADQTQYRIKRFWDMLSTDTIGSALYVGADYTTEAEILAYKHSRDGLNFAHGTYTLGVLAGTGYGTSYRGIAYESDIVAVSNAVTSDTIFIRKEDLYKYTSATDALGFKYSLDYAASQGKPCVVSFSEGSHQAQDTDEQLFYEVLRQMSGPGRIIVASAGNEGHYNTYIHKPVGKSGMGHFLQGVGSSAYLRISANGDFALRINAYDASNEIASVEYRMSDIIARKDSLLNDTVRLHGVDYMFGFAAYPNVFDNERLMIDVMLKTTVGRLGADMPLSVQLIGEESDVELYRISGYFLRNAIDMSLKDAEKSHTIYSPGSAPSVICVGATSYRPKYINYKGEECGNVDTEEGVIAYYSGRGPTFDGRIKPDVVAPGSNIITTSSSFVYGEYPYPRSVVSVSEFRGRKYPWQATLGTSFSAPMVSGCIALWLQANPSLTADDVISLFSETCHQLDPTLSHPNNIYGYGEIDVYRGLLRILGIDGIEGISKEQPTGVDFRLDGSSLLHLCFTRPLSASARVYIYNVSGNMLYEGRVAAGTESTEVGMATFPAGVYAVQITSPDTAVCGSTLVRIVK</sequence>
<keyword evidence="4 6" id="KW-0720">Serine protease</keyword>
<evidence type="ECO:0000259" key="8">
    <source>
        <dbReference type="Pfam" id="PF00082"/>
    </source>
</evidence>
<feature type="active site" description="Charge relay system" evidence="5 6">
    <location>
        <position position="613"/>
    </location>
</feature>
<keyword evidence="3 6" id="KW-0378">Hydrolase</keyword>
<evidence type="ECO:0000313" key="10">
    <source>
        <dbReference type="Proteomes" id="UP000278983"/>
    </source>
</evidence>
<dbReference type="SUPFAM" id="SSF52743">
    <property type="entry name" value="Subtilisin-like"/>
    <property type="match status" value="1"/>
</dbReference>
<gene>
    <name evidence="9" type="ORF">EHV08_01185</name>
</gene>
<protein>
    <submittedName>
        <fullName evidence="9">Peptidase</fullName>
    </submittedName>
</protein>
<organism evidence="9 10">
    <name type="scientific">Prevotella koreensis</name>
    <dbReference type="NCBI Taxonomy" id="2490854"/>
    <lineage>
        <taxon>Bacteria</taxon>
        <taxon>Pseudomonadati</taxon>
        <taxon>Bacteroidota</taxon>
        <taxon>Bacteroidia</taxon>
        <taxon>Bacteroidales</taxon>
        <taxon>Prevotellaceae</taxon>
        <taxon>Prevotella</taxon>
    </lineage>
</organism>
<keyword evidence="7" id="KW-0812">Transmembrane</keyword>
<dbReference type="InterPro" id="IPR036852">
    <property type="entry name" value="Peptidase_S8/S53_dom_sf"/>
</dbReference>
<dbReference type="AlphaFoldDB" id="A0A432LJ18"/>
<comment type="caution">
    <text evidence="9">The sequence shown here is derived from an EMBL/GenBank/DDBJ whole genome shotgun (WGS) entry which is preliminary data.</text>
</comment>
<accession>A0A432LJ18</accession>
<dbReference type="PROSITE" id="PS00138">
    <property type="entry name" value="SUBTILASE_SER"/>
    <property type="match status" value="1"/>
</dbReference>
<evidence type="ECO:0000256" key="1">
    <source>
        <dbReference type="ARBA" id="ARBA00011073"/>
    </source>
</evidence>
<evidence type="ECO:0000256" key="6">
    <source>
        <dbReference type="PROSITE-ProRule" id="PRU01240"/>
    </source>
</evidence>
<keyword evidence="2 6" id="KW-0645">Protease</keyword>
<dbReference type="EMBL" id="RYYU01000001">
    <property type="protein sequence ID" value="RUL58517.1"/>
    <property type="molecule type" value="Genomic_DNA"/>
</dbReference>
<dbReference type="PRINTS" id="PR00723">
    <property type="entry name" value="SUBTILISIN"/>
</dbReference>
<name>A0A432LJ18_9BACT</name>
<feature type="transmembrane region" description="Helical" evidence="7">
    <location>
        <begin position="6"/>
        <end position="26"/>
    </location>
</feature>
<dbReference type="Pfam" id="PF00082">
    <property type="entry name" value="Peptidase_S8"/>
    <property type="match status" value="2"/>
</dbReference>
<dbReference type="Gene3D" id="3.40.50.200">
    <property type="entry name" value="Peptidase S8/S53 domain"/>
    <property type="match status" value="2"/>
</dbReference>
<evidence type="ECO:0000313" key="9">
    <source>
        <dbReference type="EMBL" id="RUL58517.1"/>
    </source>
</evidence>
<dbReference type="PANTHER" id="PTHR43806:SF11">
    <property type="entry name" value="CEREVISIN-RELATED"/>
    <property type="match status" value="1"/>
</dbReference>
<feature type="transmembrane region" description="Helical" evidence="7">
    <location>
        <begin position="38"/>
        <end position="57"/>
    </location>
</feature>
<proteinExistence type="inferred from homology"/>
<dbReference type="Proteomes" id="UP000278983">
    <property type="component" value="Unassembled WGS sequence"/>
</dbReference>
<keyword evidence="7" id="KW-0472">Membrane</keyword>
<dbReference type="GO" id="GO:0006508">
    <property type="term" value="P:proteolysis"/>
    <property type="evidence" value="ECO:0007669"/>
    <property type="project" value="UniProtKB-KW"/>
</dbReference>
<dbReference type="GO" id="GO:0004252">
    <property type="term" value="F:serine-type endopeptidase activity"/>
    <property type="evidence" value="ECO:0007669"/>
    <property type="project" value="UniProtKB-UniRule"/>
</dbReference>
<evidence type="ECO:0000256" key="7">
    <source>
        <dbReference type="SAM" id="Phobius"/>
    </source>
</evidence>
<dbReference type="PANTHER" id="PTHR43806">
    <property type="entry name" value="PEPTIDASE S8"/>
    <property type="match status" value="1"/>
</dbReference>
<evidence type="ECO:0000256" key="5">
    <source>
        <dbReference type="PIRSR" id="PIRSR615500-1"/>
    </source>
</evidence>
<evidence type="ECO:0000256" key="2">
    <source>
        <dbReference type="ARBA" id="ARBA00022670"/>
    </source>
</evidence>
<dbReference type="InterPro" id="IPR000209">
    <property type="entry name" value="Peptidase_S8/S53_dom"/>
</dbReference>
<keyword evidence="10" id="KW-1185">Reference proteome</keyword>
<evidence type="ECO:0000256" key="4">
    <source>
        <dbReference type="ARBA" id="ARBA00022825"/>
    </source>
</evidence>
<dbReference type="InterPro" id="IPR023828">
    <property type="entry name" value="Peptidase_S8_Ser-AS"/>
</dbReference>
<dbReference type="PROSITE" id="PS51892">
    <property type="entry name" value="SUBTILASE"/>
    <property type="match status" value="1"/>
</dbReference>
<dbReference type="InterPro" id="IPR050131">
    <property type="entry name" value="Peptidase_S8_subtilisin-like"/>
</dbReference>
<evidence type="ECO:0000256" key="3">
    <source>
        <dbReference type="ARBA" id="ARBA00022801"/>
    </source>
</evidence>
<feature type="active site" description="Charge relay system" evidence="5 6">
    <location>
        <position position="248"/>
    </location>
</feature>
<dbReference type="InterPro" id="IPR015500">
    <property type="entry name" value="Peptidase_S8_subtilisin-rel"/>
</dbReference>
<feature type="domain" description="Peptidase S8/S53" evidence="8">
    <location>
        <begin position="505"/>
        <end position="663"/>
    </location>
</feature>
<feature type="domain" description="Peptidase S8/S53" evidence="8">
    <location>
        <begin position="177"/>
        <end position="411"/>
    </location>
</feature>
<comment type="similarity">
    <text evidence="1 6">Belongs to the peptidase S8 family.</text>
</comment>
<feature type="active site" description="Charge relay system" evidence="5 6">
    <location>
        <position position="186"/>
    </location>
</feature>